<organism evidence="3 4">
    <name type="scientific">Lapillicoccus jejuensis</name>
    <dbReference type="NCBI Taxonomy" id="402171"/>
    <lineage>
        <taxon>Bacteria</taxon>
        <taxon>Bacillati</taxon>
        <taxon>Actinomycetota</taxon>
        <taxon>Actinomycetes</taxon>
        <taxon>Micrococcales</taxon>
        <taxon>Intrasporangiaceae</taxon>
        <taxon>Lapillicoccus</taxon>
    </lineage>
</organism>
<keyword evidence="2" id="KW-1133">Transmembrane helix</keyword>
<gene>
    <name evidence="3" type="ORF">FB458_2413</name>
</gene>
<name>A0A542E1S9_9MICO</name>
<feature type="transmembrane region" description="Helical" evidence="2">
    <location>
        <begin position="71"/>
        <end position="93"/>
    </location>
</feature>
<reference evidence="3 4" key="1">
    <citation type="submission" date="2019-06" db="EMBL/GenBank/DDBJ databases">
        <title>Sequencing the genomes of 1000 actinobacteria strains.</title>
        <authorList>
            <person name="Klenk H.-P."/>
        </authorList>
    </citation>
    <scope>NUCLEOTIDE SEQUENCE [LARGE SCALE GENOMIC DNA]</scope>
    <source>
        <strain evidence="3 4">DSM 18607</strain>
    </source>
</reference>
<protein>
    <submittedName>
        <fullName evidence="3">Uncharacterized protein</fullName>
    </submittedName>
</protein>
<evidence type="ECO:0000313" key="3">
    <source>
        <dbReference type="EMBL" id="TQJ09303.1"/>
    </source>
</evidence>
<dbReference type="RefSeq" id="WP_141848699.1">
    <property type="nucleotide sequence ID" value="NZ_BAAAPR010000014.1"/>
</dbReference>
<dbReference type="EMBL" id="VFMN01000001">
    <property type="protein sequence ID" value="TQJ09303.1"/>
    <property type="molecule type" value="Genomic_DNA"/>
</dbReference>
<keyword evidence="2" id="KW-0472">Membrane</keyword>
<proteinExistence type="predicted"/>
<feature type="region of interest" description="Disordered" evidence="1">
    <location>
        <begin position="1"/>
        <end position="37"/>
    </location>
</feature>
<evidence type="ECO:0000256" key="1">
    <source>
        <dbReference type="SAM" id="MobiDB-lite"/>
    </source>
</evidence>
<evidence type="ECO:0000313" key="4">
    <source>
        <dbReference type="Proteomes" id="UP000317893"/>
    </source>
</evidence>
<accession>A0A542E1S9</accession>
<feature type="compositionally biased region" description="Basic and acidic residues" evidence="1">
    <location>
        <begin position="15"/>
        <end position="25"/>
    </location>
</feature>
<feature type="transmembrane region" description="Helical" evidence="2">
    <location>
        <begin position="42"/>
        <end position="65"/>
    </location>
</feature>
<evidence type="ECO:0000256" key="2">
    <source>
        <dbReference type="SAM" id="Phobius"/>
    </source>
</evidence>
<comment type="caution">
    <text evidence="3">The sequence shown here is derived from an EMBL/GenBank/DDBJ whole genome shotgun (WGS) entry which is preliminary data.</text>
</comment>
<dbReference type="AlphaFoldDB" id="A0A542E1S9"/>
<keyword evidence="4" id="KW-1185">Reference proteome</keyword>
<dbReference type="Proteomes" id="UP000317893">
    <property type="component" value="Unassembled WGS sequence"/>
</dbReference>
<keyword evidence="2" id="KW-0812">Transmembrane</keyword>
<sequence>MSAATPGPTGAAGGPDHDPRPKEPFVSDSVPRSPTELRSPTALVTWGVVCILGGIVLAVAGIAVAPKPAPAVAIAIPLVLGVVVALLGVWSIVVGRARARWCRELAAWQARHPGQP</sequence>